<dbReference type="PANTHER" id="PTHR43245:SF58">
    <property type="entry name" value="BLL5923 PROTEIN"/>
    <property type="match status" value="1"/>
</dbReference>
<gene>
    <name evidence="2" type="ORF">HNP49_001961</name>
</gene>
<reference evidence="2 3" key="1">
    <citation type="submission" date="2020-08" db="EMBL/GenBank/DDBJ databases">
        <title>Functional genomics of gut bacteria from endangered species of beetles.</title>
        <authorList>
            <person name="Carlos-Shanley C."/>
        </authorList>
    </citation>
    <scope>NUCLEOTIDE SEQUENCE [LARGE SCALE GENOMIC DNA]</scope>
    <source>
        <strain evidence="2 3">S00202</strain>
    </source>
</reference>
<evidence type="ECO:0000313" key="3">
    <source>
        <dbReference type="Proteomes" id="UP000557193"/>
    </source>
</evidence>
<comment type="caution">
    <text evidence="2">The sequence shown here is derived from an EMBL/GenBank/DDBJ whole genome shotgun (WGS) entry which is preliminary data.</text>
</comment>
<dbReference type="PANTHER" id="PTHR43245">
    <property type="entry name" value="BIFUNCTIONAL POLYMYXIN RESISTANCE PROTEIN ARNA"/>
    <property type="match status" value="1"/>
</dbReference>
<dbReference type="Pfam" id="PF01370">
    <property type="entry name" value="Epimerase"/>
    <property type="match status" value="1"/>
</dbReference>
<feature type="domain" description="NAD-dependent epimerase/dehydratase" evidence="1">
    <location>
        <begin position="10"/>
        <end position="150"/>
    </location>
</feature>
<evidence type="ECO:0000313" key="2">
    <source>
        <dbReference type="EMBL" id="MBB6341793.1"/>
    </source>
</evidence>
<keyword evidence="3" id="KW-1185">Reference proteome</keyword>
<sequence length="243" mass="26327">MSEEAPDPLAEFRRANVEGTLCLARQAVEAGVRRFVFVSSIKVNGESTSPGRPYCAESTPEPMDPYGISKLEAEEGLRALAKETGLEVVIVRPPLVYGPGVKANFLSMMRWLSKGVPLPLGATCNSRSLVALDNLVDLIATCIEHPSAANQTFLVSDGEDLSTTELLRRMAFALGKSAWLLPVPVRLLEAGAGLLGKRALAQRLCGSLEVDISKTQELLNWSPPIGVDEALRRTAESFWKHQS</sequence>
<proteinExistence type="predicted"/>
<dbReference type="CDD" id="cd05232">
    <property type="entry name" value="UDP_G4E_4_SDR_e"/>
    <property type="match status" value="1"/>
</dbReference>
<dbReference type="Gene3D" id="3.40.50.720">
    <property type="entry name" value="NAD(P)-binding Rossmann-like Domain"/>
    <property type="match status" value="1"/>
</dbReference>
<dbReference type="InterPro" id="IPR050177">
    <property type="entry name" value="Lipid_A_modif_metabolic_enz"/>
</dbReference>
<organism evidence="2 3">
    <name type="scientific">Pseudomonas fluvialis</name>
    <dbReference type="NCBI Taxonomy" id="1793966"/>
    <lineage>
        <taxon>Bacteria</taxon>
        <taxon>Pseudomonadati</taxon>
        <taxon>Pseudomonadota</taxon>
        <taxon>Gammaproteobacteria</taxon>
        <taxon>Pseudomonadales</taxon>
        <taxon>Pseudomonadaceae</taxon>
        <taxon>Pseudomonas</taxon>
    </lineage>
</organism>
<dbReference type="EMBL" id="JACHLL010000003">
    <property type="protein sequence ID" value="MBB6341793.1"/>
    <property type="molecule type" value="Genomic_DNA"/>
</dbReference>
<dbReference type="InterPro" id="IPR001509">
    <property type="entry name" value="Epimerase_deHydtase"/>
</dbReference>
<name>A0A7X0ES13_9PSED</name>
<dbReference type="InterPro" id="IPR036291">
    <property type="entry name" value="NAD(P)-bd_dom_sf"/>
</dbReference>
<dbReference type="AlphaFoldDB" id="A0A7X0ES13"/>
<protein>
    <submittedName>
        <fullName evidence="2">Nucleoside-diphosphate-sugar epimerase</fullName>
    </submittedName>
</protein>
<accession>A0A7X0ES13</accession>
<dbReference type="SUPFAM" id="SSF51735">
    <property type="entry name" value="NAD(P)-binding Rossmann-fold domains"/>
    <property type="match status" value="1"/>
</dbReference>
<evidence type="ECO:0000259" key="1">
    <source>
        <dbReference type="Pfam" id="PF01370"/>
    </source>
</evidence>
<dbReference type="Proteomes" id="UP000557193">
    <property type="component" value="Unassembled WGS sequence"/>
</dbReference>